<reference evidence="1" key="1">
    <citation type="submission" date="2013-12" db="EMBL/GenBank/DDBJ databases">
        <title>A Varibaculum cambriense genome reconstructed from a premature infant gut community with otherwise low bacterial novelty that shifts toward anaerobic metabolism during the third week of life.</title>
        <authorList>
            <person name="Brown C.T."/>
            <person name="Sharon I."/>
            <person name="Thomas B.C."/>
            <person name="Castelle C.J."/>
            <person name="Morowitz M.J."/>
            <person name="Banfield J.F."/>
        </authorList>
    </citation>
    <scope>NUCLEOTIDE SEQUENCE</scope>
</reference>
<evidence type="ECO:0000313" key="1">
    <source>
        <dbReference type="EMBL" id="ETJ38625.1"/>
    </source>
</evidence>
<protein>
    <submittedName>
        <fullName evidence="1">Uncharacterized protein</fullName>
    </submittedName>
</protein>
<sequence length="104" mass="11657">MVAKSKWDTHVKDKLVVVEGWARNGLTEKQIAHNLGVAYSTFRVYKEKYPALSAVLKKGREVIDFEVEGALIKRALGYSYVEVTKELVEDETTGSAELKVVKTV</sequence>
<gene>
    <name evidence="1" type="ORF">Q604_UNBC07301G0001</name>
</gene>
<feature type="non-terminal residue" evidence="1">
    <location>
        <position position="104"/>
    </location>
</feature>
<accession>W1YAA1</accession>
<name>W1YAA1_9ZZZZ</name>
<proteinExistence type="predicted"/>
<comment type="caution">
    <text evidence="1">The sequence shown here is derived from an EMBL/GenBank/DDBJ whole genome shotgun (WGS) entry which is preliminary data.</text>
</comment>
<organism evidence="1">
    <name type="scientific">human gut metagenome</name>
    <dbReference type="NCBI Taxonomy" id="408170"/>
    <lineage>
        <taxon>unclassified sequences</taxon>
        <taxon>metagenomes</taxon>
        <taxon>organismal metagenomes</taxon>
    </lineage>
</organism>
<dbReference type="AlphaFoldDB" id="W1YAA1"/>
<dbReference type="EMBL" id="AZMM01007301">
    <property type="protein sequence ID" value="ETJ38625.1"/>
    <property type="molecule type" value="Genomic_DNA"/>
</dbReference>